<dbReference type="Proteomes" id="UP000327439">
    <property type="component" value="Chromosome A07"/>
</dbReference>
<protein>
    <submittedName>
        <fullName evidence="1">Uncharacterized protein</fullName>
    </submittedName>
</protein>
<reference evidence="2" key="1">
    <citation type="journal article" date="2020" name="Nat. Genet.">
        <title>Genomic diversifications of five Gossypium allopolyploid species and their impact on cotton improvement.</title>
        <authorList>
            <person name="Chen Z.J."/>
            <person name="Sreedasyam A."/>
            <person name="Ando A."/>
            <person name="Song Q."/>
            <person name="De Santiago L.M."/>
            <person name="Hulse-Kemp A.M."/>
            <person name="Ding M."/>
            <person name="Ye W."/>
            <person name="Kirkbride R.C."/>
            <person name="Jenkins J."/>
            <person name="Plott C."/>
            <person name="Lovell J."/>
            <person name="Lin Y.M."/>
            <person name="Vaughn R."/>
            <person name="Liu B."/>
            <person name="Simpson S."/>
            <person name="Scheffler B.E."/>
            <person name="Wen L."/>
            <person name="Saski C.A."/>
            <person name="Grover C.E."/>
            <person name="Hu G."/>
            <person name="Conover J.L."/>
            <person name="Carlson J.W."/>
            <person name="Shu S."/>
            <person name="Boston L.B."/>
            <person name="Williams M."/>
            <person name="Peterson D.G."/>
            <person name="McGee K."/>
            <person name="Jones D.C."/>
            <person name="Wendel J.F."/>
            <person name="Stelly D.M."/>
            <person name="Grimwood J."/>
            <person name="Schmutz J."/>
        </authorList>
    </citation>
    <scope>NUCLEOTIDE SEQUENCE [LARGE SCALE GENOMIC DNA]</scope>
    <source>
        <strain evidence="2">cv. 3-79</strain>
    </source>
</reference>
<organism evidence="1 2">
    <name type="scientific">Gossypium barbadense</name>
    <name type="common">Sea Island cotton</name>
    <name type="synonym">Hibiscus barbadensis</name>
    <dbReference type="NCBI Taxonomy" id="3634"/>
    <lineage>
        <taxon>Eukaryota</taxon>
        <taxon>Viridiplantae</taxon>
        <taxon>Streptophyta</taxon>
        <taxon>Embryophyta</taxon>
        <taxon>Tracheophyta</taxon>
        <taxon>Spermatophyta</taxon>
        <taxon>Magnoliopsida</taxon>
        <taxon>eudicotyledons</taxon>
        <taxon>Gunneridae</taxon>
        <taxon>Pentapetalae</taxon>
        <taxon>rosids</taxon>
        <taxon>malvids</taxon>
        <taxon>Malvales</taxon>
        <taxon>Malvaceae</taxon>
        <taxon>Malvoideae</taxon>
        <taxon>Gossypium</taxon>
    </lineage>
</organism>
<keyword evidence="2" id="KW-1185">Reference proteome</keyword>
<accession>A0A5J5V5Z1</accession>
<sequence length="53" mass="6045">MQILSLAVKTPNLGYLLSFPHHFNQESIAVHRKENRCAKTFFLLCRPPSSSCL</sequence>
<name>A0A5J5V5Z1_GOSBA</name>
<evidence type="ECO:0000313" key="1">
    <source>
        <dbReference type="EMBL" id="KAB2075112.1"/>
    </source>
</evidence>
<dbReference type="EMBL" id="CM018208">
    <property type="protein sequence ID" value="KAB2075112.1"/>
    <property type="molecule type" value="Genomic_DNA"/>
</dbReference>
<gene>
    <name evidence="1" type="ORF">ES319_A07G198700v1</name>
</gene>
<dbReference type="AlphaFoldDB" id="A0A5J5V5Z1"/>
<evidence type="ECO:0000313" key="2">
    <source>
        <dbReference type="Proteomes" id="UP000327439"/>
    </source>
</evidence>
<proteinExistence type="predicted"/>